<proteinExistence type="predicted"/>
<sequence>MHRNNKRRDKRRASAQEQGHLPNLAAVQARVRAAASIATDLDASALPAARGAYSAKVDSPAEKKLGRQQGRTLTDFLAMGFTLVRWNGRDSRPIVDAHGRIVAVLAGRPNDPTYDIAASEAFAALAAESRQPNFPLNMHHRRGAFPAVNAGIFYGQGTDRPYVLNNKAQTAVVARLLANPHFNRLASYADAAFAIWAPLLYCHYREHDVALRRRYPELRRNFVGSVFACAAFNFGPNVWTVRHRDLQNLAFGWCAVQALGQFAPEHGGHIVLWDLKLVIEFPSGSTILLPSATVAHSNLPVDVKAGEKRASFTQYTPGGLFRFIDNGFRTEGQFAREDPVGYARMCESKESRCAAGVAMFSSVEDLLESL</sequence>
<gene>
    <name evidence="3" type="ORF">B0H15DRAFT_781100</name>
</gene>
<evidence type="ECO:0000313" key="4">
    <source>
        <dbReference type="Proteomes" id="UP001222325"/>
    </source>
</evidence>
<evidence type="ECO:0000256" key="1">
    <source>
        <dbReference type="SAM" id="MobiDB-lite"/>
    </source>
</evidence>
<dbReference type="Gene3D" id="3.60.130.30">
    <property type="match status" value="1"/>
</dbReference>
<keyword evidence="2" id="KW-0472">Membrane</keyword>
<feature type="transmembrane region" description="Helical" evidence="2">
    <location>
        <begin position="222"/>
        <end position="239"/>
    </location>
</feature>
<name>A0AAD6U356_9AGAR</name>
<keyword evidence="2" id="KW-1133">Transmembrane helix</keyword>
<dbReference type="AlphaFoldDB" id="A0AAD6U356"/>
<feature type="region of interest" description="Disordered" evidence="1">
    <location>
        <begin position="1"/>
        <end position="23"/>
    </location>
</feature>
<feature type="compositionally biased region" description="Basic residues" evidence="1">
    <location>
        <begin position="1"/>
        <end position="13"/>
    </location>
</feature>
<protein>
    <submittedName>
        <fullName evidence="3">Uncharacterized protein</fullName>
    </submittedName>
</protein>
<dbReference type="EMBL" id="JARJCN010000028">
    <property type="protein sequence ID" value="KAJ7087526.1"/>
    <property type="molecule type" value="Genomic_DNA"/>
</dbReference>
<organism evidence="3 4">
    <name type="scientific">Mycena belliarum</name>
    <dbReference type="NCBI Taxonomy" id="1033014"/>
    <lineage>
        <taxon>Eukaryota</taxon>
        <taxon>Fungi</taxon>
        <taxon>Dikarya</taxon>
        <taxon>Basidiomycota</taxon>
        <taxon>Agaricomycotina</taxon>
        <taxon>Agaricomycetes</taxon>
        <taxon>Agaricomycetidae</taxon>
        <taxon>Agaricales</taxon>
        <taxon>Marasmiineae</taxon>
        <taxon>Mycenaceae</taxon>
        <taxon>Mycena</taxon>
    </lineage>
</organism>
<evidence type="ECO:0000313" key="3">
    <source>
        <dbReference type="EMBL" id="KAJ7087526.1"/>
    </source>
</evidence>
<reference evidence="3" key="1">
    <citation type="submission" date="2023-03" db="EMBL/GenBank/DDBJ databases">
        <title>Massive genome expansion in bonnet fungi (Mycena s.s.) driven by repeated elements and novel gene families across ecological guilds.</title>
        <authorList>
            <consortium name="Lawrence Berkeley National Laboratory"/>
            <person name="Harder C.B."/>
            <person name="Miyauchi S."/>
            <person name="Viragh M."/>
            <person name="Kuo A."/>
            <person name="Thoen E."/>
            <person name="Andreopoulos B."/>
            <person name="Lu D."/>
            <person name="Skrede I."/>
            <person name="Drula E."/>
            <person name="Henrissat B."/>
            <person name="Morin E."/>
            <person name="Kohler A."/>
            <person name="Barry K."/>
            <person name="LaButti K."/>
            <person name="Morin E."/>
            <person name="Salamov A."/>
            <person name="Lipzen A."/>
            <person name="Mereny Z."/>
            <person name="Hegedus B."/>
            <person name="Baldrian P."/>
            <person name="Stursova M."/>
            <person name="Weitz H."/>
            <person name="Taylor A."/>
            <person name="Grigoriev I.V."/>
            <person name="Nagy L.G."/>
            <person name="Martin F."/>
            <person name="Kauserud H."/>
        </authorList>
    </citation>
    <scope>NUCLEOTIDE SEQUENCE</scope>
    <source>
        <strain evidence="3">CBHHK173m</strain>
    </source>
</reference>
<keyword evidence="2" id="KW-0812">Transmembrane</keyword>
<accession>A0AAD6U356</accession>
<comment type="caution">
    <text evidence="3">The sequence shown here is derived from an EMBL/GenBank/DDBJ whole genome shotgun (WGS) entry which is preliminary data.</text>
</comment>
<dbReference type="Proteomes" id="UP001222325">
    <property type="component" value="Unassembled WGS sequence"/>
</dbReference>
<keyword evidence="4" id="KW-1185">Reference proteome</keyword>
<evidence type="ECO:0000256" key="2">
    <source>
        <dbReference type="SAM" id="Phobius"/>
    </source>
</evidence>